<reference evidence="1 2" key="1">
    <citation type="journal article" date="2014" name="Genome Announc.">
        <title>Draft Genome Sequence of Lysobacter capsici AZ78, a Bacterium Antagonistic to Plant-Pathogenic Oomycetes.</title>
        <authorList>
            <person name="Puopolo G."/>
            <person name="Sonego P."/>
            <person name="Engelen K."/>
            <person name="Pertot I."/>
        </authorList>
    </citation>
    <scope>NUCLEOTIDE SEQUENCE [LARGE SCALE GENOMIC DNA]</scope>
    <source>
        <strain evidence="1 2">AZ78</strain>
    </source>
</reference>
<evidence type="ECO:0000313" key="1">
    <source>
        <dbReference type="EMBL" id="KWS03735.1"/>
    </source>
</evidence>
<proteinExistence type="predicted"/>
<evidence type="ECO:0000313" key="2">
    <source>
        <dbReference type="Proteomes" id="UP000023435"/>
    </source>
</evidence>
<sequence>MTFRAYAAAILAVLPKGAREVSILAGGALRAYYDGTTVKDYDLFYRNPEHLRRAALALAENGFQFIRAVGGSAVWLSPCGREFNLVSLVFGEPEDHVGRFDFRCCQFAAYYVFNAGGVRGATALRTLKVNQARVDCRKKRIKLQNNNGTERTAKRIEHYENDYGYSLMGIKLSPNARPRRIRRYVARRPISGTGHES</sequence>
<dbReference type="RefSeq" id="WP_036109973.1">
    <property type="nucleotide sequence ID" value="NZ_JAJA02000001.1"/>
</dbReference>
<dbReference type="AlphaFoldDB" id="A0A108U715"/>
<accession>A0A108U715</accession>
<dbReference type="Pfam" id="PF26128">
    <property type="entry name" value="Gad2"/>
    <property type="match status" value="1"/>
</dbReference>
<gene>
    <name evidence="1" type="ORF">AZ78_1284</name>
</gene>
<name>A0A108U715_9GAMM</name>
<organism evidence="1 2">
    <name type="scientific">Lysobacter capsici AZ78</name>
    <dbReference type="NCBI Taxonomy" id="1444315"/>
    <lineage>
        <taxon>Bacteria</taxon>
        <taxon>Pseudomonadati</taxon>
        <taxon>Pseudomonadota</taxon>
        <taxon>Gammaproteobacteria</taxon>
        <taxon>Lysobacterales</taxon>
        <taxon>Lysobacteraceae</taxon>
        <taxon>Lysobacter</taxon>
    </lineage>
</organism>
<dbReference type="OrthoDB" id="10018911at2"/>
<protein>
    <submittedName>
        <fullName evidence="1">Uncharacterized protein</fullName>
    </submittedName>
</protein>
<keyword evidence="2" id="KW-1185">Reference proteome</keyword>
<dbReference type="EMBL" id="JAJA02000001">
    <property type="protein sequence ID" value="KWS03735.1"/>
    <property type="molecule type" value="Genomic_DNA"/>
</dbReference>
<dbReference type="Proteomes" id="UP000023435">
    <property type="component" value="Unassembled WGS sequence"/>
</dbReference>
<comment type="caution">
    <text evidence="1">The sequence shown here is derived from an EMBL/GenBank/DDBJ whole genome shotgun (WGS) entry which is preliminary data.</text>
</comment>